<name>A0A9N9N9D2_9GLOM</name>
<protein>
    <submittedName>
        <fullName evidence="1">15660_t:CDS:1</fullName>
    </submittedName>
</protein>
<dbReference type="Proteomes" id="UP000789396">
    <property type="component" value="Unassembled WGS sequence"/>
</dbReference>
<sequence>AAKELDTSFNSLILSTLRKQIRLLGVIKEVFIEIAEIIISISMEVVLATTYSLILENNWLQ</sequence>
<keyword evidence="2" id="KW-1185">Reference proteome</keyword>
<feature type="non-terminal residue" evidence="1">
    <location>
        <position position="61"/>
    </location>
</feature>
<dbReference type="AlphaFoldDB" id="A0A9N9N9D2"/>
<gene>
    <name evidence="1" type="ORF">RFULGI_LOCUS11162</name>
</gene>
<organism evidence="1 2">
    <name type="scientific">Racocetra fulgida</name>
    <dbReference type="NCBI Taxonomy" id="60492"/>
    <lineage>
        <taxon>Eukaryota</taxon>
        <taxon>Fungi</taxon>
        <taxon>Fungi incertae sedis</taxon>
        <taxon>Mucoromycota</taxon>
        <taxon>Glomeromycotina</taxon>
        <taxon>Glomeromycetes</taxon>
        <taxon>Diversisporales</taxon>
        <taxon>Gigasporaceae</taxon>
        <taxon>Racocetra</taxon>
    </lineage>
</organism>
<evidence type="ECO:0000313" key="2">
    <source>
        <dbReference type="Proteomes" id="UP000789396"/>
    </source>
</evidence>
<proteinExistence type="predicted"/>
<accession>A0A9N9N9D2</accession>
<dbReference type="EMBL" id="CAJVPZ010023609">
    <property type="protein sequence ID" value="CAG8716216.1"/>
    <property type="molecule type" value="Genomic_DNA"/>
</dbReference>
<comment type="caution">
    <text evidence="1">The sequence shown here is derived from an EMBL/GenBank/DDBJ whole genome shotgun (WGS) entry which is preliminary data.</text>
</comment>
<evidence type="ECO:0000313" key="1">
    <source>
        <dbReference type="EMBL" id="CAG8716216.1"/>
    </source>
</evidence>
<feature type="non-terminal residue" evidence="1">
    <location>
        <position position="1"/>
    </location>
</feature>
<reference evidence="1" key="1">
    <citation type="submission" date="2021-06" db="EMBL/GenBank/DDBJ databases">
        <authorList>
            <person name="Kallberg Y."/>
            <person name="Tangrot J."/>
            <person name="Rosling A."/>
        </authorList>
    </citation>
    <scope>NUCLEOTIDE SEQUENCE</scope>
    <source>
        <strain evidence="1">IN212</strain>
    </source>
</reference>